<keyword evidence="3" id="KW-0520">NAD</keyword>
<evidence type="ECO:0000313" key="6">
    <source>
        <dbReference type="Proteomes" id="UP000482800"/>
    </source>
</evidence>
<dbReference type="GO" id="GO:0016491">
    <property type="term" value="F:oxidoreductase activity"/>
    <property type="evidence" value="ECO:0007669"/>
    <property type="project" value="UniProtKB-KW"/>
</dbReference>
<dbReference type="SUPFAM" id="SSF51735">
    <property type="entry name" value="NAD(P)-binding Rossmann-fold domains"/>
    <property type="match status" value="1"/>
</dbReference>
<dbReference type="InterPro" id="IPR001509">
    <property type="entry name" value="Epimerase_deHydtase"/>
</dbReference>
<dbReference type="PANTHER" id="PTHR43103">
    <property type="entry name" value="NUCLEOSIDE-DIPHOSPHATE-SUGAR EPIMERASE"/>
    <property type="match status" value="1"/>
</dbReference>
<accession>A0A6V8KHX2</accession>
<dbReference type="AlphaFoldDB" id="A0A6V8KHX2"/>
<sequence length="274" mass="29523">MQRILITGGAGKVAALLRARLARPGRALRLLDVRTAAPVEHAGQEEEEVVVASVDDLEAMTLACKDVDAVVHLGGLAKEDTVENVLRVNAYGTFCVLEGARLAGVRRVVLASSNHAVGFEEVAGRTEVPADIPGRPDTMYGWSKVAGEAAGRLYADRFGMHVLCLRIGLWVAVPPGLRGLAMWLSPDDGARLVEACLSAPDPGFRLVWGISRNTRRWCSLAEGEAIGYFPQDDAERFLDDLVARHGAPDFAHDPALRRVGGPWCEIPLGQRCVT</sequence>
<keyword evidence="6" id="KW-1185">Reference proteome</keyword>
<dbReference type="Pfam" id="PF01370">
    <property type="entry name" value="Epimerase"/>
    <property type="match status" value="1"/>
</dbReference>
<dbReference type="Gene3D" id="3.40.50.720">
    <property type="entry name" value="NAD(P)-binding Rossmann-like Domain"/>
    <property type="match status" value="1"/>
</dbReference>
<evidence type="ECO:0000256" key="3">
    <source>
        <dbReference type="ARBA" id="ARBA00023027"/>
    </source>
</evidence>
<comment type="similarity">
    <text evidence="1">Belongs to the NAD(P)-dependent epimerase/dehydratase family.</text>
</comment>
<gene>
    <name evidence="5" type="ORF">Phou_054970</name>
</gene>
<dbReference type="Proteomes" id="UP000482800">
    <property type="component" value="Unassembled WGS sequence"/>
</dbReference>
<comment type="caution">
    <text evidence="5">The sequence shown here is derived from an EMBL/GenBank/DDBJ whole genome shotgun (WGS) entry which is preliminary data.</text>
</comment>
<proteinExistence type="inferred from homology"/>
<evidence type="ECO:0000313" key="5">
    <source>
        <dbReference type="EMBL" id="GFJ81317.1"/>
    </source>
</evidence>
<dbReference type="EMBL" id="BLPF01000002">
    <property type="protein sequence ID" value="GFJ81317.1"/>
    <property type="molecule type" value="Genomic_DNA"/>
</dbReference>
<keyword evidence="2" id="KW-0560">Oxidoreductase</keyword>
<dbReference type="RefSeq" id="WP_218579208.1">
    <property type="nucleotide sequence ID" value="NZ_BAABGO010000019.1"/>
</dbReference>
<evidence type="ECO:0000256" key="1">
    <source>
        <dbReference type="ARBA" id="ARBA00007637"/>
    </source>
</evidence>
<evidence type="ECO:0000259" key="4">
    <source>
        <dbReference type="Pfam" id="PF01370"/>
    </source>
</evidence>
<name>A0A6V8KHX2_9ACTN</name>
<protein>
    <submittedName>
        <fullName evidence="5">NAD-dependent dehydratase</fullName>
    </submittedName>
</protein>
<dbReference type="InterPro" id="IPR036291">
    <property type="entry name" value="NAD(P)-bd_dom_sf"/>
</dbReference>
<reference evidence="5 6" key="1">
    <citation type="submission" date="2020-03" db="EMBL/GenBank/DDBJ databases">
        <title>Whole genome shotgun sequence of Phytohabitans houttuyneae NBRC 108639.</title>
        <authorList>
            <person name="Komaki H."/>
            <person name="Tamura T."/>
        </authorList>
    </citation>
    <scope>NUCLEOTIDE SEQUENCE [LARGE SCALE GENOMIC DNA]</scope>
    <source>
        <strain evidence="5 6">NBRC 108639</strain>
    </source>
</reference>
<dbReference type="PANTHER" id="PTHR43103:SF5">
    <property type="entry name" value="4-EPIMERASE, PUTATIVE (AFU_ORTHOLOGUE AFUA_7G00360)-RELATED"/>
    <property type="match status" value="1"/>
</dbReference>
<evidence type="ECO:0000256" key="2">
    <source>
        <dbReference type="ARBA" id="ARBA00023002"/>
    </source>
</evidence>
<feature type="domain" description="NAD-dependent epimerase/dehydratase" evidence="4">
    <location>
        <begin position="4"/>
        <end position="169"/>
    </location>
</feature>
<reference evidence="5 6" key="2">
    <citation type="submission" date="2020-03" db="EMBL/GenBank/DDBJ databases">
        <authorList>
            <person name="Ichikawa N."/>
            <person name="Kimura A."/>
            <person name="Kitahashi Y."/>
            <person name="Uohara A."/>
        </authorList>
    </citation>
    <scope>NUCLEOTIDE SEQUENCE [LARGE SCALE GENOMIC DNA]</scope>
    <source>
        <strain evidence="5 6">NBRC 108639</strain>
    </source>
</reference>
<organism evidence="5 6">
    <name type="scientific">Phytohabitans houttuyneae</name>
    <dbReference type="NCBI Taxonomy" id="1076126"/>
    <lineage>
        <taxon>Bacteria</taxon>
        <taxon>Bacillati</taxon>
        <taxon>Actinomycetota</taxon>
        <taxon>Actinomycetes</taxon>
        <taxon>Micromonosporales</taxon>
        <taxon>Micromonosporaceae</taxon>
    </lineage>
</organism>